<dbReference type="EMBL" id="PVTR01000004">
    <property type="protein sequence ID" value="PRY88357.1"/>
    <property type="molecule type" value="Genomic_DNA"/>
</dbReference>
<dbReference type="InterPro" id="IPR026950">
    <property type="entry name" value="Caps_assemb_Wzi"/>
</dbReference>
<proteinExistence type="predicted"/>
<dbReference type="OrthoDB" id="1293009at2"/>
<evidence type="ECO:0000313" key="1">
    <source>
        <dbReference type="EMBL" id="PRY88357.1"/>
    </source>
</evidence>
<accession>A0A2T0WNT3</accession>
<organism evidence="1 2">
    <name type="scientific">Mongoliibacter ruber</name>
    <dbReference type="NCBI Taxonomy" id="1750599"/>
    <lineage>
        <taxon>Bacteria</taxon>
        <taxon>Pseudomonadati</taxon>
        <taxon>Bacteroidota</taxon>
        <taxon>Cytophagia</taxon>
        <taxon>Cytophagales</taxon>
        <taxon>Cyclobacteriaceae</taxon>
        <taxon>Mongoliibacter</taxon>
    </lineage>
</organism>
<reference evidence="1 2" key="1">
    <citation type="submission" date="2018-03" db="EMBL/GenBank/DDBJ databases">
        <title>Genomic Encyclopedia of Archaeal and Bacterial Type Strains, Phase II (KMG-II): from individual species to whole genera.</title>
        <authorList>
            <person name="Goeker M."/>
        </authorList>
    </citation>
    <scope>NUCLEOTIDE SEQUENCE [LARGE SCALE GENOMIC DNA]</scope>
    <source>
        <strain evidence="1 2">DSM 27929</strain>
    </source>
</reference>
<protein>
    <submittedName>
        <fullName evidence="1">Capsule assembly protein Wzi</fullName>
    </submittedName>
</protein>
<keyword evidence="2" id="KW-1185">Reference proteome</keyword>
<dbReference type="Proteomes" id="UP000238157">
    <property type="component" value="Unassembled WGS sequence"/>
</dbReference>
<name>A0A2T0WNT3_9BACT</name>
<dbReference type="Pfam" id="PF14052">
    <property type="entry name" value="Caps_assemb_Wzi"/>
    <property type="match status" value="1"/>
</dbReference>
<dbReference type="Gene3D" id="2.40.160.130">
    <property type="entry name" value="Capsule assembly protein Wzi"/>
    <property type="match status" value="1"/>
</dbReference>
<dbReference type="RefSeq" id="WP_106133096.1">
    <property type="nucleotide sequence ID" value="NZ_PVTR01000004.1"/>
</dbReference>
<dbReference type="InterPro" id="IPR038636">
    <property type="entry name" value="Wzi_sf"/>
</dbReference>
<evidence type="ECO:0000313" key="2">
    <source>
        <dbReference type="Proteomes" id="UP000238157"/>
    </source>
</evidence>
<dbReference type="AlphaFoldDB" id="A0A2T0WNT3"/>
<gene>
    <name evidence="1" type="ORF">CLW00_1048</name>
</gene>
<comment type="caution">
    <text evidence="1">The sequence shown here is derived from an EMBL/GenBank/DDBJ whole genome shotgun (WGS) entry which is preliminary data.</text>
</comment>
<sequence length="560" mass="62959">MSYRLRSILLFIFGLQLFSLNAQQIPAGWTIMEEVARRNALLDTSTSSGYSFLLRPLDLEYMDLMDSTFLVKELVSGGKKKDFSIGLLPLYQNVKFVTGRTYGLNLGAMSRTAGLQSYTSAGIYMKYKFLHLQVQPELISSQNSSFTGFDPQESTRINNLYFSILRRSNQPERPHGGAYSRAFLGNSSLTARIGSIEAGLSTAGLFWGPGQFAGLIFGNAAPSFPYLTLNTFKPAKTFLGNFEFQMISGVIRTYEGLLSQSPELNNISRGEGPGDKYVNALSVTYSPKWIPGLHVGANRIFQESFTTLGNDFISLFPVFMGITKESTSILEEEQVTGQIDPDDQQISVFARYQFKKAKAELYFEYGRRDHNLNWREFILNPEHARAYLFGFNKLFDLPNGEHIQVRSEILQQQESINRSIRYLSGFGASWATHSRQYGFGNLGQNFGSSIGTGSNSQTMEVSWVKGFSKLGLLLERVERNADFFYAVSTFAPVSKPWVDLSGGVIFAHHWQNLIFSGRLQAIRAYNYQWQGSFPSEATLFPASNQNKNSLLGLMNMVYHF</sequence>